<dbReference type="Gene3D" id="3.40.50.1240">
    <property type="entry name" value="Phosphoglycerate mutase-like"/>
    <property type="match status" value="1"/>
</dbReference>
<protein>
    <submittedName>
        <fullName evidence="1">Histidine phosphatase family protein</fullName>
    </submittedName>
</protein>
<gene>
    <name evidence="1" type="ORF">J4E96_11855</name>
</gene>
<dbReference type="InterPro" id="IPR013078">
    <property type="entry name" value="His_Pase_superF_clade-1"/>
</dbReference>
<evidence type="ECO:0000313" key="2">
    <source>
        <dbReference type="Proteomes" id="UP000663937"/>
    </source>
</evidence>
<dbReference type="RefSeq" id="WP_227422314.1">
    <property type="nucleotide sequence ID" value="NZ_CP071868.1"/>
</dbReference>
<dbReference type="EMBL" id="CP071868">
    <property type="protein sequence ID" value="QTE28085.1"/>
    <property type="molecule type" value="Genomic_DNA"/>
</dbReference>
<dbReference type="InterPro" id="IPR029033">
    <property type="entry name" value="His_PPase_superfam"/>
</dbReference>
<proteinExistence type="predicted"/>
<dbReference type="CDD" id="cd07067">
    <property type="entry name" value="HP_PGM_like"/>
    <property type="match status" value="1"/>
</dbReference>
<reference evidence="1" key="1">
    <citation type="submission" date="2021-03" db="EMBL/GenBank/DDBJ databases">
        <title>Pengzhenrongella sicca gen. nov., sp. nov., a new member of suborder Micrococcineae isolated from High-Arctic tundra soil.</title>
        <authorList>
            <person name="Peng F."/>
        </authorList>
    </citation>
    <scope>NUCLEOTIDE SEQUENCE</scope>
    <source>
        <strain evidence="1">LRZ-2</strain>
    </source>
</reference>
<dbReference type="SMART" id="SM00855">
    <property type="entry name" value="PGAM"/>
    <property type="match status" value="1"/>
</dbReference>
<dbReference type="KEGG" id="psic:J4E96_11855"/>
<name>A0A8A4Z9D0_9MICO</name>
<keyword evidence="2" id="KW-1185">Reference proteome</keyword>
<dbReference type="Proteomes" id="UP000663937">
    <property type="component" value="Chromosome"/>
</dbReference>
<dbReference type="Pfam" id="PF00300">
    <property type="entry name" value="His_Phos_1"/>
    <property type="match status" value="1"/>
</dbReference>
<evidence type="ECO:0000313" key="1">
    <source>
        <dbReference type="EMBL" id="QTE28085.1"/>
    </source>
</evidence>
<dbReference type="SUPFAM" id="SSF53254">
    <property type="entry name" value="Phosphoglycerate mutase-like"/>
    <property type="match status" value="1"/>
</dbReference>
<accession>A0A8A4Z9D0</accession>
<organism evidence="1 2">
    <name type="scientific">Pengzhenrongella sicca</name>
    <dbReference type="NCBI Taxonomy" id="2819238"/>
    <lineage>
        <taxon>Bacteria</taxon>
        <taxon>Bacillati</taxon>
        <taxon>Actinomycetota</taxon>
        <taxon>Actinomycetes</taxon>
        <taxon>Micrococcales</taxon>
        <taxon>Pengzhenrongella</taxon>
    </lineage>
</organism>
<dbReference type="AlphaFoldDB" id="A0A8A4Z9D0"/>
<sequence>MDVILVRHAHAGTKAQWHRDDGLRPLSKRGRLQADSLVKTLSVDPVSSVWTSAAIRCRQTVEPLALDRAVPVHASELLAKDAPIGALLTWLLAHENDPWVMCTHGEVFKALLAAGRDAGLITAPARVTEKGAAWRVTRGANGPPELEYLPPVPFL</sequence>